<reference evidence="1 2" key="1">
    <citation type="submission" date="2019-06" db="EMBL/GenBank/DDBJ databases">
        <title>Enrichment of Autotrophic Halophilic Microorganisms from Red Sea Brine Pool Using Microbial Electrosynthesis System.</title>
        <authorList>
            <person name="Alqahtani M.F."/>
            <person name="Bajracharya S."/>
            <person name="Katuri K.P."/>
            <person name="Ali M."/>
            <person name="Saikaly P.E."/>
        </authorList>
    </citation>
    <scope>NUCLEOTIDE SEQUENCE [LARGE SCALE GENOMIC DNA]</scope>
    <source>
        <strain evidence="1">MES6</strain>
    </source>
</reference>
<dbReference type="Proteomes" id="UP000483078">
    <property type="component" value="Unassembled WGS sequence"/>
</dbReference>
<name>A0A7C9LA68_9RHOB</name>
<dbReference type="AlphaFoldDB" id="A0A7C9LA68"/>
<protein>
    <submittedName>
        <fullName evidence="1">DUF3572 family protein</fullName>
    </submittedName>
</protein>
<dbReference type="EMBL" id="VENJ01000031">
    <property type="protein sequence ID" value="MTJ05953.1"/>
    <property type="molecule type" value="Genomic_DNA"/>
</dbReference>
<evidence type="ECO:0000313" key="2">
    <source>
        <dbReference type="Proteomes" id="UP000483078"/>
    </source>
</evidence>
<evidence type="ECO:0000313" key="1">
    <source>
        <dbReference type="EMBL" id="MTJ05953.1"/>
    </source>
</evidence>
<gene>
    <name evidence="1" type="ORF">FH759_14895</name>
</gene>
<organism evidence="1 2">
    <name type="scientific">Sediminimonas qiaohouensis</name>
    <dbReference type="NCBI Taxonomy" id="552061"/>
    <lineage>
        <taxon>Bacteria</taxon>
        <taxon>Pseudomonadati</taxon>
        <taxon>Pseudomonadota</taxon>
        <taxon>Alphaproteobacteria</taxon>
        <taxon>Rhodobacterales</taxon>
        <taxon>Roseobacteraceae</taxon>
        <taxon>Sediminimonas</taxon>
    </lineage>
</organism>
<proteinExistence type="predicted"/>
<dbReference type="RefSeq" id="WP_273251137.1">
    <property type="nucleotide sequence ID" value="NZ_VENJ01000031.1"/>
</dbReference>
<dbReference type="InterPro" id="IPR021955">
    <property type="entry name" value="DUF3572"/>
</dbReference>
<sequence length="94" mass="9976">MTLSVEQAEIFALEALGWLLGNEELLPVFMGSTGVGADELRGNAGDPAFLASVLDFLMLDDAWVVGFCDSVGVPYDRPMAARMALPGGAQVNWT</sequence>
<accession>A0A7C9LA68</accession>
<comment type="caution">
    <text evidence="1">The sequence shown here is derived from an EMBL/GenBank/DDBJ whole genome shotgun (WGS) entry which is preliminary data.</text>
</comment>
<dbReference type="Pfam" id="PF12096">
    <property type="entry name" value="DUF3572"/>
    <property type="match status" value="1"/>
</dbReference>